<comment type="caution">
    <text evidence="1">The sequence shown here is derived from an EMBL/GenBank/DDBJ whole genome shotgun (WGS) entry which is preliminary data.</text>
</comment>
<organism evidence="1 2">
    <name type="scientific">Oculimacula yallundae</name>
    <dbReference type="NCBI Taxonomy" id="86028"/>
    <lineage>
        <taxon>Eukaryota</taxon>
        <taxon>Fungi</taxon>
        <taxon>Dikarya</taxon>
        <taxon>Ascomycota</taxon>
        <taxon>Pezizomycotina</taxon>
        <taxon>Leotiomycetes</taxon>
        <taxon>Helotiales</taxon>
        <taxon>Ploettnerulaceae</taxon>
        <taxon>Oculimacula</taxon>
    </lineage>
</organism>
<reference evidence="1 2" key="1">
    <citation type="journal article" date="2024" name="Commun. Biol.">
        <title>Comparative genomic analysis of thermophilic fungi reveals convergent evolutionary adaptations and gene losses.</title>
        <authorList>
            <person name="Steindorff A.S."/>
            <person name="Aguilar-Pontes M.V."/>
            <person name="Robinson A.J."/>
            <person name="Andreopoulos B."/>
            <person name="LaButti K."/>
            <person name="Kuo A."/>
            <person name="Mondo S."/>
            <person name="Riley R."/>
            <person name="Otillar R."/>
            <person name="Haridas S."/>
            <person name="Lipzen A."/>
            <person name="Grimwood J."/>
            <person name="Schmutz J."/>
            <person name="Clum A."/>
            <person name="Reid I.D."/>
            <person name="Moisan M.C."/>
            <person name="Butler G."/>
            <person name="Nguyen T.T.M."/>
            <person name="Dewar K."/>
            <person name="Conant G."/>
            <person name="Drula E."/>
            <person name="Henrissat B."/>
            <person name="Hansel C."/>
            <person name="Singer S."/>
            <person name="Hutchinson M.I."/>
            <person name="de Vries R.P."/>
            <person name="Natvig D.O."/>
            <person name="Powell A.J."/>
            <person name="Tsang A."/>
            <person name="Grigoriev I.V."/>
        </authorList>
    </citation>
    <scope>NUCLEOTIDE SEQUENCE [LARGE SCALE GENOMIC DNA]</scope>
    <source>
        <strain evidence="1 2">CBS 494.80</strain>
    </source>
</reference>
<protein>
    <recommendedName>
        <fullName evidence="3">F-box domain-containing protein</fullName>
    </recommendedName>
</protein>
<gene>
    <name evidence="1" type="ORF">VTL71DRAFT_5801</name>
</gene>
<evidence type="ECO:0008006" key="3">
    <source>
        <dbReference type="Google" id="ProtNLM"/>
    </source>
</evidence>
<sequence>MDSMQVKSPKTNISKVFEHSEVSSAQEQNGAETNTLTELKWLPYDIFCHIASQSSLCSMTCFGLTNKAFYKYLKAMHPDSISLSSRSEQTKRSTKTRYSRHEDEFGAVPKLVLGSTDGPRKLGALLRGWIGPKYQLWSFYGRSVFLNIETYGTVTGERSEKVQELRQEYWELRKWNVILSDDPASLWDSTDELDKRTFLVWKSLHGNWSFEPKEEAAWKEYVELSHLPVESWHLQLSEEDKADGRWVLLGEGLQMLGL</sequence>
<name>A0ABR4BYI7_9HELO</name>
<evidence type="ECO:0000313" key="1">
    <source>
        <dbReference type="EMBL" id="KAL2062729.1"/>
    </source>
</evidence>
<dbReference type="Proteomes" id="UP001595075">
    <property type="component" value="Unassembled WGS sequence"/>
</dbReference>
<proteinExistence type="predicted"/>
<accession>A0ABR4BYI7</accession>
<keyword evidence="2" id="KW-1185">Reference proteome</keyword>
<dbReference type="EMBL" id="JAZHXI010000016">
    <property type="protein sequence ID" value="KAL2062729.1"/>
    <property type="molecule type" value="Genomic_DNA"/>
</dbReference>
<evidence type="ECO:0000313" key="2">
    <source>
        <dbReference type="Proteomes" id="UP001595075"/>
    </source>
</evidence>